<dbReference type="SUPFAM" id="SSF57997">
    <property type="entry name" value="Tropomyosin"/>
    <property type="match status" value="1"/>
</dbReference>
<feature type="region of interest" description="Disordered" evidence="2">
    <location>
        <begin position="372"/>
        <end position="404"/>
    </location>
</feature>
<keyword evidence="1" id="KW-0175">Coiled coil</keyword>
<dbReference type="SUPFAM" id="SSF52540">
    <property type="entry name" value="P-loop containing nucleoside triphosphate hydrolases"/>
    <property type="match status" value="1"/>
</dbReference>
<keyword evidence="3" id="KW-0496">Mitochondrion</keyword>
<geneLocation type="mitochondrion" evidence="3"/>
<sequence>MDAELRDLVHRLQRVGGSDEARLATWQSFVLVHSGPGAAAAHRLQYKVDQQAGHADITVVARDGTRRRYRASQAAPQEQRPRLQAAILDSALEWVCSGFHSTIVIVGQSGLPNPVAVADHLLATATDRILHEVADGNDHQEVTVALWEVDDHSKTAVDILSRVVTGQRRVLKPNEHPVQVQVQTVSQVHNIMDIAAATGSGPTCHRFWRVSVLDHVRNTTCALNVVEVADDALAIASLGRLLTQLADPATGAHVHAFRDTKLTEHVGPMLTHNSKSILVVCVADDEANFLGASTLLHMAEQVLTMTTPCVRNSGPGPSRAKADIVPYNSVRPDAPLDFPDGNVLNKKDQVDNVMRLSASLDDLEKQFDLIGLSSGSDGGSQAGASKARIDDQEPSPASAGQTSQPLLASTEERLLHKEIQVANLLLENAHLQDRCQSLQGGSPVGSVLADADRRVDRLQRQVARLRRANADLELQLSSSTITGYRPNSCFPMESVALRNLQRALDKAQAKVAAHEAKQADADRARNVAERAQRCLQSVLQKNAALSRTIDALQGQCASLKESAQEAADRADRAEGCLRDTQRQVDYGHDKIRTLEAELTLVRAMCDDTTRGVRPPSATAPDRGHVPMSRLLHQLESEVMALQPASSQTRCLKLLHSARQSLQAMDRDHMEMSRRMHRWSTLVKSISRSP</sequence>
<organism evidence="3 4">
    <name type="scientific">Plasmodiophora brassicae</name>
    <name type="common">Clubroot disease agent</name>
    <dbReference type="NCBI Taxonomy" id="37360"/>
    <lineage>
        <taxon>Eukaryota</taxon>
        <taxon>Sar</taxon>
        <taxon>Rhizaria</taxon>
        <taxon>Endomyxa</taxon>
        <taxon>Phytomyxea</taxon>
        <taxon>Plasmodiophorida</taxon>
        <taxon>Plasmodiophoridae</taxon>
        <taxon>Plasmodiophora</taxon>
    </lineage>
</organism>
<protein>
    <recommendedName>
        <fullName evidence="5">Kinesin motor domain-containing protein</fullName>
    </recommendedName>
</protein>
<accession>A0A3P3YCU1</accession>
<evidence type="ECO:0000313" key="4">
    <source>
        <dbReference type="Proteomes" id="UP000290189"/>
    </source>
</evidence>
<dbReference type="Proteomes" id="UP000290189">
    <property type="component" value="Unassembled WGS sequence"/>
</dbReference>
<dbReference type="AlphaFoldDB" id="A0A3P3YCU1"/>
<dbReference type="EMBL" id="OVEO01000008">
    <property type="protein sequence ID" value="SPQ97952.1"/>
    <property type="molecule type" value="Genomic_DNA"/>
</dbReference>
<gene>
    <name evidence="3" type="ORF">PLBR_LOCUS5167</name>
</gene>
<feature type="coiled-coil region" evidence="1">
    <location>
        <begin position="448"/>
        <end position="583"/>
    </location>
</feature>
<evidence type="ECO:0000313" key="3">
    <source>
        <dbReference type="EMBL" id="SPQ97952.1"/>
    </source>
</evidence>
<evidence type="ECO:0000256" key="2">
    <source>
        <dbReference type="SAM" id="MobiDB-lite"/>
    </source>
</evidence>
<dbReference type="InterPro" id="IPR027417">
    <property type="entry name" value="P-loop_NTPase"/>
</dbReference>
<name>A0A3P3YCU1_PLABS</name>
<proteinExistence type="predicted"/>
<reference evidence="3 4" key="1">
    <citation type="submission" date="2018-03" db="EMBL/GenBank/DDBJ databases">
        <authorList>
            <person name="Fogelqvist J."/>
        </authorList>
    </citation>
    <scope>NUCLEOTIDE SEQUENCE [LARGE SCALE GENOMIC DNA]</scope>
</reference>
<dbReference type="Gene3D" id="1.20.5.1180">
    <property type="entry name" value="Geminin coiled-coil domain"/>
    <property type="match status" value="1"/>
</dbReference>
<evidence type="ECO:0000256" key="1">
    <source>
        <dbReference type="SAM" id="Coils"/>
    </source>
</evidence>
<evidence type="ECO:0008006" key="5">
    <source>
        <dbReference type="Google" id="ProtNLM"/>
    </source>
</evidence>